<dbReference type="Gene3D" id="3.30.1330.30">
    <property type="match status" value="1"/>
</dbReference>
<dbReference type="EMBL" id="PVNO01000026">
    <property type="protein sequence ID" value="PRO68418.1"/>
    <property type="molecule type" value="Genomic_DNA"/>
</dbReference>
<accession>A0ABX5CN20</accession>
<dbReference type="InterPro" id="IPR053888">
    <property type="entry name" value="MRM3-like_sub_bind"/>
</dbReference>
<dbReference type="InterPro" id="IPR029028">
    <property type="entry name" value="Alpha/beta_knot_MTases"/>
</dbReference>
<dbReference type="InterPro" id="IPR029026">
    <property type="entry name" value="tRNA_m1G_MTases_N"/>
</dbReference>
<gene>
    <name evidence="5" type="ORF">C6Y39_12270</name>
</gene>
<proteinExistence type="inferred from homology"/>
<dbReference type="Pfam" id="PF22435">
    <property type="entry name" value="MRM3-like_sub_bind"/>
    <property type="match status" value="1"/>
</dbReference>
<dbReference type="InterPro" id="IPR051259">
    <property type="entry name" value="rRNA_Methyltransferase"/>
</dbReference>
<comment type="similarity">
    <text evidence="1">Belongs to the class IV-like SAM-binding methyltransferase superfamily. RNA methyltransferase TrmH family.</text>
</comment>
<dbReference type="PANTHER" id="PTHR43191">
    <property type="entry name" value="RRNA METHYLTRANSFERASE 3"/>
    <property type="match status" value="1"/>
</dbReference>
<dbReference type="SUPFAM" id="SSF55315">
    <property type="entry name" value="L30e-like"/>
    <property type="match status" value="1"/>
</dbReference>
<evidence type="ECO:0000313" key="6">
    <source>
        <dbReference type="Proteomes" id="UP000239539"/>
    </source>
</evidence>
<name>A0ABX5CN20_9ALTE</name>
<protein>
    <submittedName>
        <fullName evidence="5">RNA methyltransferase</fullName>
    </submittedName>
</protein>
<comment type="caution">
    <text evidence="5">The sequence shown here is derived from an EMBL/GenBank/DDBJ whole genome shotgun (WGS) entry which is preliminary data.</text>
</comment>
<dbReference type="SMART" id="SM00967">
    <property type="entry name" value="SpoU_sub_bind"/>
    <property type="match status" value="1"/>
</dbReference>
<reference evidence="6" key="1">
    <citation type="journal article" date="2020" name="Int. J. Syst. Evol. Microbiol.">
        <title>Alteromonas alba sp. nov., a marine bacterium isolated from the seawater of the West Pacific Ocean.</title>
        <authorList>
            <person name="Sun C."/>
            <person name="Wu Y.-H."/>
            <person name="Xamxidin M."/>
            <person name="Cheng H."/>
            <person name="Xu X.-W."/>
        </authorList>
    </citation>
    <scope>NUCLEOTIDE SEQUENCE [LARGE SCALE GENOMIC DNA]</scope>
    <source>
        <strain evidence="6">9a2</strain>
    </source>
</reference>
<keyword evidence="2 5" id="KW-0489">Methyltransferase</keyword>
<dbReference type="Gene3D" id="3.40.1280.10">
    <property type="match status" value="1"/>
</dbReference>
<dbReference type="GO" id="GO:0008168">
    <property type="term" value="F:methyltransferase activity"/>
    <property type="evidence" value="ECO:0007669"/>
    <property type="project" value="UniProtKB-KW"/>
</dbReference>
<evidence type="ECO:0000256" key="2">
    <source>
        <dbReference type="ARBA" id="ARBA00022603"/>
    </source>
</evidence>
<dbReference type="InterPro" id="IPR013123">
    <property type="entry name" value="SpoU_subst-bd"/>
</dbReference>
<keyword evidence="6" id="KW-1185">Reference proteome</keyword>
<dbReference type="InterPro" id="IPR001537">
    <property type="entry name" value="SpoU_MeTrfase"/>
</dbReference>
<dbReference type="PANTHER" id="PTHR43191:SF2">
    <property type="entry name" value="RRNA METHYLTRANSFERASE 3, MITOCHONDRIAL"/>
    <property type="match status" value="1"/>
</dbReference>
<dbReference type="InterPro" id="IPR029064">
    <property type="entry name" value="Ribosomal_eL30-like_sf"/>
</dbReference>
<dbReference type="Proteomes" id="UP000239539">
    <property type="component" value="Unassembled WGS sequence"/>
</dbReference>
<evidence type="ECO:0000256" key="3">
    <source>
        <dbReference type="ARBA" id="ARBA00022679"/>
    </source>
</evidence>
<dbReference type="GO" id="GO:0032259">
    <property type="term" value="P:methylation"/>
    <property type="evidence" value="ECO:0007669"/>
    <property type="project" value="UniProtKB-KW"/>
</dbReference>
<keyword evidence="3" id="KW-0808">Transferase</keyword>
<dbReference type="Pfam" id="PF00588">
    <property type="entry name" value="SpoU_methylase"/>
    <property type="match status" value="1"/>
</dbReference>
<sequence>MKLSDVKKLHQKKYRTQFGFYLVEGEHLVLEMLKAAKRNTESKSFANSGENSLYITAEYEPWVKEHVLPSNVQMNIETISSQQMQQLSDTKSPQGIIARVPLPNATLSTEQSTTSNNAHSSSTEKYIYLYEVQDPGNLGTILRTLAWFGNFTLLLSPNSVDPYNSKVVRSSMGAIFHVKMELNVPLESLAERFERFAFLDMDGRNITSETFGSYQCYLFGNEARGVPSNALSALNATAYTIAGSGKIDSLNLASAVNVCAYELTRSA</sequence>
<evidence type="ECO:0000256" key="1">
    <source>
        <dbReference type="ARBA" id="ARBA00007228"/>
    </source>
</evidence>
<organism evidence="5 6">
    <name type="scientific">Alteromonas gracilis</name>
    <dbReference type="NCBI Taxonomy" id="1479524"/>
    <lineage>
        <taxon>Bacteria</taxon>
        <taxon>Pseudomonadati</taxon>
        <taxon>Pseudomonadota</taxon>
        <taxon>Gammaproteobacteria</taxon>
        <taxon>Alteromonadales</taxon>
        <taxon>Alteromonadaceae</taxon>
        <taxon>Alteromonas/Salinimonas group</taxon>
        <taxon>Alteromonas</taxon>
    </lineage>
</organism>
<evidence type="ECO:0000259" key="4">
    <source>
        <dbReference type="SMART" id="SM00967"/>
    </source>
</evidence>
<evidence type="ECO:0000313" key="5">
    <source>
        <dbReference type="EMBL" id="PRO68418.1"/>
    </source>
</evidence>
<dbReference type="RefSeq" id="WP_105931557.1">
    <property type="nucleotide sequence ID" value="NZ_PVNO01000026.1"/>
</dbReference>
<dbReference type="SUPFAM" id="SSF75217">
    <property type="entry name" value="alpha/beta knot"/>
    <property type="match status" value="1"/>
</dbReference>
<feature type="domain" description="RNA 2-O ribose methyltransferase substrate binding" evidence="4">
    <location>
        <begin position="22"/>
        <end position="106"/>
    </location>
</feature>